<dbReference type="STRING" id="1447875.A0A2B7X7T4"/>
<dbReference type="PANTHER" id="PTHR46910:SF9">
    <property type="entry name" value="MISCELLANEOUS ZN(II)2CYS6 TRANSCRIPTION FACTOR (EUROFUNG)"/>
    <property type="match status" value="1"/>
</dbReference>
<name>A0A2B7X7T4_9EURO</name>
<dbReference type="EMBL" id="PDNB01000128">
    <property type="protein sequence ID" value="PGH05126.1"/>
    <property type="molecule type" value="Genomic_DNA"/>
</dbReference>
<dbReference type="GO" id="GO:0006351">
    <property type="term" value="P:DNA-templated transcription"/>
    <property type="evidence" value="ECO:0007669"/>
    <property type="project" value="InterPro"/>
</dbReference>
<dbReference type="Pfam" id="PF04082">
    <property type="entry name" value="Fungal_trans"/>
    <property type="match status" value="1"/>
</dbReference>
<evidence type="ECO:0000313" key="5">
    <source>
        <dbReference type="Proteomes" id="UP000223968"/>
    </source>
</evidence>
<dbReference type="PANTHER" id="PTHR46910">
    <property type="entry name" value="TRANSCRIPTION FACTOR PDR1"/>
    <property type="match status" value="1"/>
</dbReference>
<gene>
    <name evidence="4" type="ORF">AJ79_06874</name>
</gene>
<feature type="compositionally biased region" description="Acidic residues" evidence="2">
    <location>
        <begin position="77"/>
        <end position="92"/>
    </location>
</feature>
<feature type="compositionally biased region" description="Basic and acidic residues" evidence="2">
    <location>
        <begin position="414"/>
        <end position="427"/>
    </location>
</feature>
<dbReference type="OrthoDB" id="424974at2759"/>
<feature type="compositionally biased region" description="Basic and acidic residues" evidence="2">
    <location>
        <begin position="192"/>
        <end position="217"/>
    </location>
</feature>
<evidence type="ECO:0000256" key="1">
    <source>
        <dbReference type="ARBA" id="ARBA00023242"/>
    </source>
</evidence>
<feature type="region of interest" description="Disordered" evidence="2">
    <location>
        <begin position="1"/>
        <end position="444"/>
    </location>
</feature>
<feature type="compositionally biased region" description="Basic and acidic residues" evidence="2">
    <location>
        <begin position="317"/>
        <end position="337"/>
    </location>
</feature>
<feature type="compositionally biased region" description="Basic and acidic residues" evidence="2">
    <location>
        <begin position="115"/>
        <end position="149"/>
    </location>
</feature>
<feature type="compositionally biased region" description="Basic and acidic residues" evidence="2">
    <location>
        <begin position="251"/>
        <end position="266"/>
    </location>
</feature>
<dbReference type="GO" id="GO:0003677">
    <property type="term" value="F:DNA binding"/>
    <property type="evidence" value="ECO:0007669"/>
    <property type="project" value="InterPro"/>
</dbReference>
<dbReference type="InterPro" id="IPR050987">
    <property type="entry name" value="AtrR-like"/>
</dbReference>
<dbReference type="InterPro" id="IPR007219">
    <property type="entry name" value="XnlR_reg_dom"/>
</dbReference>
<feature type="compositionally biased region" description="Basic and acidic residues" evidence="2">
    <location>
        <begin position="355"/>
        <end position="371"/>
    </location>
</feature>
<evidence type="ECO:0000313" key="4">
    <source>
        <dbReference type="EMBL" id="PGH05126.1"/>
    </source>
</evidence>
<dbReference type="GO" id="GO:0003700">
    <property type="term" value="F:DNA-binding transcription factor activity"/>
    <property type="evidence" value="ECO:0007669"/>
    <property type="project" value="InterPro"/>
</dbReference>
<comment type="caution">
    <text evidence="4">The sequence shown here is derived from an EMBL/GenBank/DDBJ whole genome shotgun (WGS) entry which is preliminary data.</text>
</comment>
<feature type="compositionally biased region" description="Acidic residues" evidence="2">
    <location>
        <begin position="428"/>
        <end position="444"/>
    </location>
</feature>
<reference evidence="4 5" key="1">
    <citation type="submission" date="2017-10" db="EMBL/GenBank/DDBJ databases">
        <title>Comparative genomics in systemic dimorphic fungi from Ajellomycetaceae.</title>
        <authorList>
            <person name="Munoz J.F."/>
            <person name="Mcewen J.G."/>
            <person name="Clay O.K."/>
            <person name="Cuomo C.A."/>
        </authorList>
    </citation>
    <scope>NUCLEOTIDE SEQUENCE [LARGE SCALE GENOMIC DNA]</scope>
    <source>
        <strain evidence="4 5">UAMH5409</strain>
    </source>
</reference>
<sequence>MDRKRPAPPPSSLPEKSANDRPRKQPRMSLSTILNDADGSQDASLPSLRREPLRRPRASPSFQLVGAVSERQSQVNESDEGDDEDSSSDDDEKEKPKRLKRTHSFTPQGRNKRTRAQESSHSESTEESPRRDDEKAERSRGSRSSEKNARSSQISVRESSGYERAASSSRQDEEQSAVLKTSLLFGPQARKVRPEAQESSAHSRIDKSSVQHDRRSENTSGFRPFLQQIQNVGGVARVQESSGSESVEESPEMKRGRLRGSRDSRSSVRSSVPRSENLPVGSRASQSSRKTEESQESEDSEASEESHEPGVSQESQKFQETREARVSQEIQKHRQSEELEESTDSDEAESEPSEEEKAAEGQEVEHHAKDEESGEEEEGKEEDEEDESISDVDEDMEEPDVHQPYVSPTPDSPIESREPSDSERSVEMDEAEESSDTSESEMEDDDINFLAGITQAVLERTGVSKSGATVCSNREQKRLGNVVNRKSKWPELSPPLEELELPRRDECDKYVSRYLTREYVALPIFLRESFEKTYEKVMDTPTELSDDLVLFRGILNAIFALTSLLIDPTDRDNAEKLFSRAQKLIFLNGIRGSSIEYTQAYLLLTQYYITTSYFPAAWKTIGLAIRTAQSLRLNLSSGSHHRISRDDQELAKRVWHCSLLLERITAMNMGITVVTERSHEIFEPPFPMAGDGDYIDLFDIVASSSKAPRPSFDRPSIIEFFNSCARLYDFYSKTAPIQEELRLTTSASTSALKKLKVFDPQQLLAIDRSLSIWQEGLPPFLNPDTDIEKINQAIPRRLHNMLRLRCLHMRLLLWRPLLAIVAAASPDINTRPRLDITQNIQRRLAIDKFEMPMIHAIAHESAIKCILIASEMTQILGSVENIGGRGRRHDDVLPVPALWENVGYVFACAKVFIAARRCPKGVFEAIGGVDIFQNGWKTSIRLMKMYRQYSRQAGVCVSALEEFDRLFPFDGHNGSGGGGMNDMSWLECLPIDLKA</sequence>
<feature type="domain" description="Xylanolytic transcriptional activator regulatory" evidence="3">
    <location>
        <begin position="617"/>
        <end position="693"/>
    </location>
</feature>
<feature type="compositionally biased region" description="Acidic residues" evidence="2">
    <location>
        <begin position="338"/>
        <end position="354"/>
    </location>
</feature>
<accession>A0A2B7X7T4</accession>
<feature type="compositionally biased region" description="Acidic residues" evidence="2">
    <location>
        <begin position="294"/>
        <end position="303"/>
    </location>
</feature>
<dbReference type="AlphaFoldDB" id="A0A2B7X7T4"/>
<evidence type="ECO:0000259" key="3">
    <source>
        <dbReference type="SMART" id="SM00906"/>
    </source>
</evidence>
<keyword evidence="5" id="KW-1185">Reference proteome</keyword>
<dbReference type="Proteomes" id="UP000223968">
    <property type="component" value="Unassembled WGS sequence"/>
</dbReference>
<keyword evidence="1" id="KW-0539">Nucleus</keyword>
<evidence type="ECO:0000256" key="2">
    <source>
        <dbReference type="SAM" id="MobiDB-lite"/>
    </source>
</evidence>
<protein>
    <recommendedName>
        <fullName evidence="3">Xylanolytic transcriptional activator regulatory domain-containing protein</fullName>
    </recommendedName>
</protein>
<proteinExistence type="predicted"/>
<dbReference type="CDD" id="cd12148">
    <property type="entry name" value="fungal_TF_MHR"/>
    <property type="match status" value="1"/>
</dbReference>
<dbReference type="GO" id="GO:0008270">
    <property type="term" value="F:zinc ion binding"/>
    <property type="evidence" value="ECO:0007669"/>
    <property type="project" value="InterPro"/>
</dbReference>
<organism evidence="4 5">
    <name type="scientific">Helicocarpus griseus UAMH5409</name>
    <dbReference type="NCBI Taxonomy" id="1447875"/>
    <lineage>
        <taxon>Eukaryota</taxon>
        <taxon>Fungi</taxon>
        <taxon>Dikarya</taxon>
        <taxon>Ascomycota</taxon>
        <taxon>Pezizomycotina</taxon>
        <taxon>Eurotiomycetes</taxon>
        <taxon>Eurotiomycetidae</taxon>
        <taxon>Onygenales</taxon>
        <taxon>Ajellomycetaceae</taxon>
        <taxon>Helicocarpus</taxon>
    </lineage>
</organism>
<feature type="compositionally biased region" description="Acidic residues" evidence="2">
    <location>
        <begin position="372"/>
        <end position="398"/>
    </location>
</feature>
<dbReference type="SMART" id="SM00906">
    <property type="entry name" value="Fungal_trans"/>
    <property type="match status" value="1"/>
</dbReference>